<keyword evidence="2" id="KW-0723">Serine/threonine-protein kinase</keyword>
<dbReference type="GO" id="GO:0005524">
    <property type="term" value="F:ATP binding"/>
    <property type="evidence" value="ECO:0007669"/>
    <property type="project" value="UniProtKB-UniRule"/>
</dbReference>
<dbReference type="InterPro" id="IPR017441">
    <property type="entry name" value="Protein_kinase_ATP_BS"/>
</dbReference>
<evidence type="ECO:0000256" key="4">
    <source>
        <dbReference type="ARBA" id="ARBA00022741"/>
    </source>
</evidence>
<dbReference type="InterPro" id="IPR011009">
    <property type="entry name" value="Kinase-like_dom_sf"/>
</dbReference>
<keyword evidence="9" id="KW-0472">Membrane</keyword>
<feature type="region of interest" description="Disordered" evidence="8">
    <location>
        <begin position="344"/>
        <end position="399"/>
    </location>
</feature>
<dbReference type="SUPFAM" id="SSF56112">
    <property type="entry name" value="Protein kinase-like (PK-like)"/>
    <property type="match status" value="1"/>
</dbReference>
<evidence type="ECO:0000256" key="8">
    <source>
        <dbReference type="SAM" id="MobiDB-lite"/>
    </source>
</evidence>
<evidence type="ECO:0000313" key="11">
    <source>
        <dbReference type="EMBL" id="GER99030.1"/>
    </source>
</evidence>
<evidence type="ECO:0000256" key="9">
    <source>
        <dbReference type="SAM" id="Phobius"/>
    </source>
</evidence>
<dbReference type="Gene3D" id="3.30.200.20">
    <property type="entry name" value="Phosphorylase Kinase, domain 1"/>
    <property type="match status" value="1"/>
</dbReference>
<proteinExistence type="predicted"/>
<keyword evidence="6 7" id="KW-0067">ATP-binding</keyword>
<dbReference type="InterPro" id="IPR008271">
    <property type="entry name" value="Ser/Thr_kinase_AS"/>
</dbReference>
<evidence type="ECO:0000256" key="1">
    <source>
        <dbReference type="ARBA" id="ARBA00012513"/>
    </source>
</evidence>
<dbReference type="InterPro" id="IPR000719">
    <property type="entry name" value="Prot_kinase_dom"/>
</dbReference>
<gene>
    <name evidence="11" type="ORF">Acor_10940</name>
</gene>
<evidence type="ECO:0000256" key="3">
    <source>
        <dbReference type="ARBA" id="ARBA00022679"/>
    </source>
</evidence>
<dbReference type="OrthoDB" id="3679634at2"/>
<evidence type="ECO:0000256" key="7">
    <source>
        <dbReference type="PROSITE-ProRule" id="PRU10141"/>
    </source>
</evidence>
<keyword evidence="12" id="KW-1185">Reference proteome</keyword>
<feature type="binding site" evidence="7">
    <location>
        <position position="40"/>
    </location>
    <ligand>
        <name>ATP</name>
        <dbReference type="ChEBI" id="CHEBI:30616"/>
    </ligand>
</feature>
<dbReference type="AlphaFoldDB" id="A0A5M3VWA4"/>
<dbReference type="Pfam" id="PF00069">
    <property type="entry name" value="Pkinase"/>
    <property type="match status" value="1"/>
</dbReference>
<feature type="transmembrane region" description="Helical" evidence="9">
    <location>
        <begin position="310"/>
        <end position="330"/>
    </location>
</feature>
<dbReference type="Gene3D" id="1.10.510.10">
    <property type="entry name" value="Transferase(Phosphotransferase) domain 1"/>
    <property type="match status" value="1"/>
</dbReference>
<keyword evidence="9" id="KW-0812">Transmembrane</keyword>
<dbReference type="Proteomes" id="UP000334990">
    <property type="component" value="Unassembled WGS sequence"/>
</dbReference>
<dbReference type="RefSeq" id="WP_155335450.1">
    <property type="nucleotide sequence ID" value="NZ_BAAABN010000042.1"/>
</dbReference>
<dbReference type="CDD" id="cd14014">
    <property type="entry name" value="STKc_PknB_like"/>
    <property type="match status" value="1"/>
</dbReference>
<dbReference type="GO" id="GO:0004674">
    <property type="term" value="F:protein serine/threonine kinase activity"/>
    <property type="evidence" value="ECO:0007669"/>
    <property type="project" value="UniProtKB-KW"/>
</dbReference>
<evidence type="ECO:0000256" key="5">
    <source>
        <dbReference type="ARBA" id="ARBA00022777"/>
    </source>
</evidence>
<evidence type="ECO:0000259" key="10">
    <source>
        <dbReference type="PROSITE" id="PS50011"/>
    </source>
</evidence>
<feature type="compositionally biased region" description="Polar residues" evidence="8">
    <location>
        <begin position="363"/>
        <end position="376"/>
    </location>
</feature>
<keyword evidence="5" id="KW-0418">Kinase</keyword>
<protein>
    <recommendedName>
        <fullName evidence="1">non-specific serine/threonine protein kinase</fullName>
        <ecNumber evidence="1">2.7.11.1</ecNumber>
    </recommendedName>
</protein>
<dbReference type="EC" id="2.7.11.1" evidence="1"/>
<dbReference type="PROSITE" id="PS50011">
    <property type="entry name" value="PROTEIN_KINASE_DOM"/>
    <property type="match status" value="1"/>
</dbReference>
<keyword evidence="9" id="KW-1133">Transmembrane helix</keyword>
<evidence type="ECO:0000256" key="6">
    <source>
        <dbReference type="ARBA" id="ARBA00022840"/>
    </source>
</evidence>
<dbReference type="PROSITE" id="PS00107">
    <property type="entry name" value="PROTEIN_KINASE_ATP"/>
    <property type="match status" value="1"/>
</dbReference>
<feature type="domain" description="Protein kinase" evidence="10">
    <location>
        <begin position="11"/>
        <end position="264"/>
    </location>
</feature>
<evidence type="ECO:0000313" key="12">
    <source>
        <dbReference type="Proteomes" id="UP000334990"/>
    </source>
</evidence>
<dbReference type="PROSITE" id="PS00108">
    <property type="entry name" value="PROTEIN_KINASE_ST"/>
    <property type="match status" value="1"/>
</dbReference>
<dbReference type="EMBL" id="BLAD01000038">
    <property type="protein sequence ID" value="GER99030.1"/>
    <property type="molecule type" value="Genomic_DNA"/>
</dbReference>
<dbReference type="PANTHER" id="PTHR43289:SF6">
    <property type="entry name" value="SERINE_THREONINE-PROTEIN KINASE NEKL-3"/>
    <property type="match status" value="1"/>
</dbReference>
<dbReference type="SMART" id="SM00220">
    <property type="entry name" value="S_TKc"/>
    <property type="match status" value="1"/>
</dbReference>
<accession>A0A5M3VWA4</accession>
<keyword evidence="3" id="KW-0808">Transferase</keyword>
<keyword evidence="4 7" id="KW-0547">Nucleotide-binding</keyword>
<name>A0A5M3VWA4_9ACTN</name>
<sequence length="546" mass="58721">MAEARRLAGRYQLLEPIGRGGMGVVWRAHDELLDRAVAVKEVLFAAMSEQDRAAFNRRTIREARAAGRLSHPNVVVVHDVIEEDGRPWIVMQLVDSRSLGQVIREHGPLVPERVAAIGLQILDALGTAHAAGVLHRDVKPENVLLSGDNRVVLTDFGIATMAEEPGLTLTGGVTGTPAFLPPERLNGEPATPESDLWSLGATIYAAVEGRSPYDRGTPIASMAAVLHSQPHPPQRAGPLVPVIEGLLRRDPAQRIDAIEAAALLKRAAAGTMPVGVWQNTTPPWTPDPRSTMPPSGWVPGPVTPPHRRRIAFVLVPVLVAALGVAGWFGYRGLTGAGSGVAGLPTSETGTVPTAEQAIDPTAKPTTQPTAEPSLEQTAEPTAEKPSEEPAPSASPIRGLPEGWQAYRDRLGFAIALPPGWAAERVAGAARVRFRGPGMPGYLQVDLTPWEEADPLQALETVERNSTSKGLLPEYQRIDIGATEYQGVPAADWQFTFATSAGRQRVIDRAFRIGDACYALYWQVPEASWKAGRAYFDTFTRTFRPPA</sequence>
<organism evidence="11 12">
    <name type="scientific">Acrocarpospora corrugata</name>
    <dbReference type="NCBI Taxonomy" id="35763"/>
    <lineage>
        <taxon>Bacteria</taxon>
        <taxon>Bacillati</taxon>
        <taxon>Actinomycetota</taxon>
        <taxon>Actinomycetes</taxon>
        <taxon>Streptosporangiales</taxon>
        <taxon>Streptosporangiaceae</taxon>
        <taxon>Acrocarpospora</taxon>
    </lineage>
</organism>
<dbReference type="PANTHER" id="PTHR43289">
    <property type="entry name" value="MITOGEN-ACTIVATED PROTEIN KINASE KINASE KINASE 20-RELATED"/>
    <property type="match status" value="1"/>
</dbReference>
<evidence type="ECO:0000256" key="2">
    <source>
        <dbReference type="ARBA" id="ARBA00022527"/>
    </source>
</evidence>
<comment type="caution">
    <text evidence="11">The sequence shown here is derived from an EMBL/GenBank/DDBJ whole genome shotgun (WGS) entry which is preliminary data.</text>
</comment>
<reference evidence="11 12" key="1">
    <citation type="submission" date="2019-10" db="EMBL/GenBank/DDBJ databases">
        <title>Whole genome shotgun sequence of Acrocarpospora corrugata NBRC 13972.</title>
        <authorList>
            <person name="Ichikawa N."/>
            <person name="Kimura A."/>
            <person name="Kitahashi Y."/>
            <person name="Komaki H."/>
            <person name="Oguchi A."/>
        </authorList>
    </citation>
    <scope>NUCLEOTIDE SEQUENCE [LARGE SCALE GENOMIC DNA]</scope>
    <source>
        <strain evidence="11 12">NBRC 13972</strain>
    </source>
</reference>